<reference evidence="10 11" key="1">
    <citation type="journal article" date="2021" name="Nat. Commun.">
        <title>Genetic determinants of endophytism in the Arabidopsis root mycobiome.</title>
        <authorList>
            <person name="Mesny F."/>
            <person name="Miyauchi S."/>
            <person name="Thiergart T."/>
            <person name="Pickel B."/>
            <person name="Atanasova L."/>
            <person name="Karlsson M."/>
            <person name="Huettel B."/>
            <person name="Barry K.W."/>
            <person name="Haridas S."/>
            <person name="Chen C."/>
            <person name="Bauer D."/>
            <person name="Andreopoulos W."/>
            <person name="Pangilinan J."/>
            <person name="LaButti K."/>
            <person name="Riley R."/>
            <person name="Lipzen A."/>
            <person name="Clum A."/>
            <person name="Drula E."/>
            <person name="Henrissat B."/>
            <person name="Kohler A."/>
            <person name="Grigoriev I.V."/>
            <person name="Martin F.M."/>
            <person name="Hacquard S."/>
        </authorList>
    </citation>
    <scope>NUCLEOTIDE SEQUENCE [LARGE SCALE GENOMIC DNA]</scope>
    <source>
        <strain evidence="10 11">MPI-CAGE-CH-0241</strain>
    </source>
</reference>
<comment type="function">
    <text evidence="1">Involved in rRNA processing.</text>
</comment>
<evidence type="ECO:0000256" key="8">
    <source>
        <dbReference type="ARBA" id="ARBA00023242"/>
    </source>
</evidence>
<dbReference type="GO" id="GO:0000462">
    <property type="term" value="P:maturation of SSU-rRNA from tricistronic rRNA transcript (SSU-rRNA, 5.8S rRNA, LSU-rRNA)"/>
    <property type="evidence" value="ECO:0007669"/>
    <property type="project" value="TreeGrafter"/>
</dbReference>
<evidence type="ECO:0000313" key="11">
    <source>
        <dbReference type="Proteomes" id="UP000777438"/>
    </source>
</evidence>
<feature type="compositionally biased region" description="Acidic residues" evidence="9">
    <location>
        <begin position="286"/>
        <end position="300"/>
    </location>
</feature>
<keyword evidence="6" id="KW-0698">rRNA processing</keyword>
<evidence type="ECO:0000256" key="3">
    <source>
        <dbReference type="ARBA" id="ARBA00006916"/>
    </source>
</evidence>
<evidence type="ECO:0000256" key="6">
    <source>
        <dbReference type="ARBA" id="ARBA00022552"/>
    </source>
</evidence>
<evidence type="ECO:0000256" key="4">
    <source>
        <dbReference type="ARBA" id="ARBA00018689"/>
    </source>
</evidence>
<organism evidence="10 11">
    <name type="scientific">Thelonectria olida</name>
    <dbReference type="NCBI Taxonomy" id="1576542"/>
    <lineage>
        <taxon>Eukaryota</taxon>
        <taxon>Fungi</taxon>
        <taxon>Dikarya</taxon>
        <taxon>Ascomycota</taxon>
        <taxon>Pezizomycotina</taxon>
        <taxon>Sordariomycetes</taxon>
        <taxon>Hypocreomycetidae</taxon>
        <taxon>Hypocreales</taxon>
        <taxon>Nectriaceae</taxon>
        <taxon>Thelonectria</taxon>
    </lineage>
</organism>
<evidence type="ECO:0000256" key="1">
    <source>
        <dbReference type="ARBA" id="ARBA00002773"/>
    </source>
</evidence>
<proteinExistence type="inferred from homology"/>
<evidence type="ECO:0000256" key="9">
    <source>
        <dbReference type="SAM" id="MobiDB-lite"/>
    </source>
</evidence>
<dbReference type="OrthoDB" id="47732at2759"/>
<dbReference type="Proteomes" id="UP000777438">
    <property type="component" value="Unassembled WGS sequence"/>
</dbReference>
<keyword evidence="8" id="KW-0539">Nucleus</keyword>
<dbReference type="GO" id="GO:0005730">
    <property type="term" value="C:nucleolus"/>
    <property type="evidence" value="ECO:0007669"/>
    <property type="project" value="UniProtKB-SubCell"/>
</dbReference>
<dbReference type="AlphaFoldDB" id="A0A9P9AU79"/>
<comment type="subcellular location">
    <subcellularLocation>
        <location evidence="2">Nucleus</location>
        <location evidence="2">Nucleolus</location>
    </subcellularLocation>
</comment>
<protein>
    <recommendedName>
        <fullName evidence="4">rRNA-processing protein EFG1</fullName>
    </recommendedName>
    <alternativeName>
        <fullName evidence="5">rRNA-processing protein efg1</fullName>
    </alternativeName>
</protein>
<dbReference type="GO" id="GO:0030688">
    <property type="term" value="C:preribosome, small subunit precursor"/>
    <property type="evidence" value="ECO:0007669"/>
    <property type="project" value="TreeGrafter"/>
</dbReference>
<dbReference type="PANTHER" id="PTHR33911">
    <property type="entry name" value="RRNA-PROCESSING PROTEIN EFG1"/>
    <property type="match status" value="1"/>
</dbReference>
<gene>
    <name evidence="10" type="ORF">B0T10DRAFT_475836</name>
</gene>
<dbReference type="PANTHER" id="PTHR33911:SF1">
    <property type="entry name" value="RRNA-PROCESSING PROTEIN EFG1"/>
    <property type="match status" value="1"/>
</dbReference>
<dbReference type="EMBL" id="JAGPYM010000003">
    <property type="protein sequence ID" value="KAH6897052.1"/>
    <property type="molecule type" value="Genomic_DNA"/>
</dbReference>
<sequence>MGNKRDFDEVGAAEPGSPEPSSTNDAAPFKKQKRNGTANGNSKARHRPNEGTSQYAKKRVRNIERLLNRNQDLPANVRNDLERELAAHKTSVTDKAHQKKRAAMITKYHMVRFFERKKAMRLGKQIRKKLQQDESSEDKAELERLLHIAEVDEAYTQNFPHIETYISLYKTEMTKETDEEDKEAKTKALLEAERPPMWSTIEKAMKGGPSALRAIRERRAPENSTEASRPERRQQQKTKAPAKTQPKEQTKESAVPQKQNKDGQPVVMNRRERRRLMREAAPAEKDDGDDSDGGGFFEES</sequence>
<evidence type="ECO:0000313" key="10">
    <source>
        <dbReference type="EMBL" id="KAH6897052.1"/>
    </source>
</evidence>
<comment type="caution">
    <text evidence="10">The sequence shown here is derived from an EMBL/GenBank/DDBJ whole genome shotgun (WGS) entry which is preliminary data.</text>
</comment>
<evidence type="ECO:0000256" key="7">
    <source>
        <dbReference type="ARBA" id="ARBA00023054"/>
    </source>
</evidence>
<feature type="region of interest" description="Disordered" evidence="9">
    <location>
        <begin position="1"/>
        <end position="57"/>
    </location>
</feature>
<dbReference type="InterPro" id="IPR019310">
    <property type="entry name" value="Efg1"/>
</dbReference>
<name>A0A9P9AU79_9HYPO</name>
<evidence type="ECO:0000256" key="2">
    <source>
        <dbReference type="ARBA" id="ARBA00004604"/>
    </source>
</evidence>
<feature type="region of interest" description="Disordered" evidence="9">
    <location>
        <begin position="217"/>
        <end position="300"/>
    </location>
</feature>
<dbReference type="InterPro" id="IPR050786">
    <property type="entry name" value="EFG1_rRNA-proc"/>
</dbReference>
<keyword evidence="11" id="KW-1185">Reference proteome</keyword>
<comment type="similarity">
    <text evidence="3">Belongs to the EFG1 family.</text>
</comment>
<evidence type="ECO:0000256" key="5">
    <source>
        <dbReference type="ARBA" id="ARBA00019827"/>
    </source>
</evidence>
<dbReference type="Pfam" id="PF10153">
    <property type="entry name" value="Efg1"/>
    <property type="match status" value="1"/>
</dbReference>
<keyword evidence="7" id="KW-0175">Coiled coil</keyword>
<accession>A0A9P9AU79</accession>